<sequence>MPEPARTYLLLGGDGRPYASPVPGAFGGHRSGRRYGRLDCRAALQALARGGYARHRVFFADEATAIAAGYRPCAVCLPREYALWKQGQPVRATGGNRKRPRP</sequence>
<dbReference type="SUPFAM" id="SSF57884">
    <property type="entry name" value="Ada DNA repair protein, N-terminal domain (N-Ada 10)"/>
    <property type="match status" value="1"/>
</dbReference>
<organism evidence="3 4">
    <name type="scientific">Achromobacter anxifer</name>
    <dbReference type="NCBI Taxonomy" id="1287737"/>
    <lineage>
        <taxon>Bacteria</taxon>
        <taxon>Pseudomonadati</taxon>
        <taxon>Pseudomonadota</taxon>
        <taxon>Betaproteobacteria</taxon>
        <taxon>Burkholderiales</taxon>
        <taxon>Alcaligenaceae</taxon>
        <taxon>Achromobacter</taxon>
    </lineage>
</organism>
<dbReference type="Pfam" id="PF02805">
    <property type="entry name" value="Ada_Zn_binding"/>
    <property type="match status" value="1"/>
</dbReference>
<keyword evidence="1" id="KW-0010">Activator</keyword>
<dbReference type="InterPro" id="IPR004026">
    <property type="entry name" value="Ada_DNA_repair_Zn-bd"/>
</dbReference>
<evidence type="ECO:0000259" key="2">
    <source>
        <dbReference type="Pfam" id="PF02805"/>
    </source>
</evidence>
<dbReference type="GO" id="GO:0008168">
    <property type="term" value="F:methyltransferase activity"/>
    <property type="evidence" value="ECO:0007669"/>
    <property type="project" value="InterPro"/>
</dbReference>
<accession>A0A6S7CBB6</accession>
<keyword evidence="4" id="KW-1185">Reference proteome</keyword>
<dbReference type="AlphaFoldDB" id="A0A6S7CBB6"/>
<dbReference type="Gene3D" id="3.40.10.10">
    <property type="entry name" value="DNA Methylphosphotriester Repair Domain"/>
    <property type="match status" value="1"/>
</dbReference>
<evidence type="ECO:0000313" key="3">
    <source>
        <dbReference type="EMBL" id="CAB3841374.1"/>
    </source>
</evidence>
<gene>
    <name evidence="3" type="ORF">LMG26858_01220</name>
</gene>
<dbReference type="Proteomes" id="UP000494117">
    <property type="component" value="Unassembled WGS sequence"/>
</dbReference>
<dbReference type="EMBL" id="CADILG010000005">
    <property type="protein sequence ID" value="CAB3841374.1"/>
    <property type="molecule type" value="Genomic_DNA"/>
</dbReference>
<proteinExistence type="predicted"/>
<dbReference type="InterPro" id="IPR035451">
    <property type="entry name" value="Ada-like_dom_sf"/>
</dbReference>
<dbReference type="RefSeq" id="WP_175206088.1">
    <property type="nucleotide sequence ID" value="NZ_CADILG010000005.1"/>
</dbReference>
<evidence type="ECO:0000313" key="4">
    <source>
        <dbReference type="Proteomes" id="UP000494117"/>
    </source>
</evidence>
<name>A0A6S7CBB6_9BURK</name>
<dbReference type="GO" id="GO:0003677">
    <property type="term" value="F:DNA binding"/>
    <property type="evidence" value="ECO:0007669"/>
    <property type="project" value="InterPro"/>
</dbReference>
<evidence type="ECO:0000256" key="1">
    <source>
        <dbReference type="ARBA" id="ARBA00023159"/>
    </source>
</evidence>
<dbReference type="GO" id="GO:0006281">
    <property type="term" value="P:DNA repair"/>
    <property type="evidence" value="ECO:0007669"/>
    <property type="project" value="InterPro"/>
</dbReference>
<feature type="domain" description="Ada DNA repair metal-binding" evidence="2">
    <location>
        <begin position="28"/>
        <end position="78"/>
    </location>
</feature>
<dbReference type="GO" id="GO:0006355">
    <property type="term" value="P:regulation of DNA-templated transcription"/>
    <property type="evidence" value="ECO:0007669"/>
    <property type="project" value="InterPro"/>
</dbReference>
<protein>
    <recommendedName>
        <fullName evidence="2">Ada DNA repair metal-binding domain-containing protein</fullName>
    </recommendedName>
</protein>
<dbReference type="GO" id="GO:0008270">
    <property type="term" value="F:zinc ion binding"/>
    <property type="evidence" value="ECO:0007669"/>
    <property type="project" value="InterPro"/>
</dbReference>
<reference evidence="3 4" key="1">
    <citation type="submission" date="2020-04" db="EMBL/GenBank/DDBJ databases">
        <authorList>
            <person name="De Canck E."/>
        </authorList>
    </citation>
    <scope>NUCLEOTIDE SEQUENCE [LARGE SCALE GENOMIC DNA]</scope>
    <source>
        <strain evidence="3 4">LMG 26858</strain>
    </source>
</reference>